<dbReference type="InterPro" id="IPR001296">
    <property type="entry name" value="Glyco_trans_1"/>
</dbReference>
<dbReference type="EMBL" id="CP070608">
    <property type="protein sequence ID" value="QSE98398.1"/>
    <property type="molecule type" value="Genomic_DNA"/>
</dbReference>
<dbReference type="Gene3D" id="3.40.50.2000">
    <property type="entry name" value="Glycogen Phosphorylase B"/>
    <property type="match status" value="2"/>
</dbReference>
<sequence>MKILHVVEPFSSGIVTFIINITKSQPDNEHVIFHGKRTTNDKIKSVRNRFPKGVKFFVWRNVVRSINPIKDIRAGIELYRFLSSNKFDAIHLHSSKAGFIGRLVGRILGLTNIIYTPNGASFLRQDINYISKRVYSQLELIASKFSGKVVCCGKSESDAFNTIGVKNSYINNGIELTENVNTVINSPLIIGTVGIITEQKNPRLFFEIVEHFKNDKRIFFKWIGDGEKQNIKYDFNNVTITGWLSEQELKDELIQLDLYLSTSLWEGQPFAVIEAMNYGKCLVLNKCVGNIDLVTNEENGYLFETKDEAINVITNLIESPAKIQAMGVNSKKRCESNHNFKTMGDLYNKVYESIAVKN</sequence>
<protein>
    <submittedName>
        <fullName evidence="3">Glycosyltransferase</fullName>
    </submittedName>
</protein>
<dbReference type="AlphaFoldDB" id="A0A974WH27"/>
<dbReference type="GO" id="GO:0016757">
    <property type="term" value="F:glycosyltransferase activity"/>
    <property type="evidence" value="ECO:0007669"/>
    <property type="project" value="UniProtKB-ARBA"/>
</dbReference>
<organism evidence="3 4">
    <name type="scientific">Fulvivirga lutea</name>
    <dbReference type="NCBI Taxonomy" id="2810512"/>
    <lineage>
        <taxon>Bacteria</taxon>
        <taxon>Pseudomonadati</taxon>
        <taxon>Bacteroidota</taxon>
        <taxon>Cytophagia</taxon>
        <taxon>Cytophagales</taxon>
        <taxon>Fulvivirgaceae</taxon>
        <taxon>Fulvivirga</taxon>
    </lineage>
</organism>
<dbReference type="PANTHER" id="PTHR45947">
    <property type="entry name" value="SULFOQUINOVOSYL TRANSFERASE SQD2"/>
    <property type="match status" value="1"/>
</dbReference>
<dbReference type="Proteomes" id="UP000662783">
    <property type="component" value="Chromosome"/>
</dbReference>
<reference evidence="3" key="1">
    <citation type="submission" date="2021-02" db="EMBL/GenBank/DDBJ databases">
        <title>Fulvivirga sp. S481 isolated from sea water.</title>
        <authorList>
            <person name="Bae S.S."/>
            <person name="Baek K."/>
        </authorList>
    </citation>
    <scope>NUCLEOTIDE SEQUENCE</scope>
    <source>
        <strain evidence="3">S481</strain>
    </source>
</reference>
<evidence type="ECO:0000259" key="1">
    <source>
        <dbReference type="Pfam" id="PF00534"/>
    </source>
</evidence>
<dbReference type="RefSeq" id="WP_205722912.1">
    <property type="nucleotide sequence ID" value="NZ_CP070608.1"/>
</dbReference>
<dbReference type="Pfam" id="PF13439">
    <property type="entry name" value="Glyco_transf_4"/>
    <property type="match status" value="1"/>
</dbReference>
<dbReference type="Pfam" id="PF00534">
    <property type="entry name" value="Glycos_transf_1"/>
    <property type="match status" value="1"/>
</dbReference>
<name>A0A974WH27_9BACT</name>
<keyword evidence="4" id="KW-1185">Reference proteome</keyword>
<evidence type="ECO:0000313" key="4">
    <source>
        <dbReference type="Proteomes" id="UP000662783"/>
    </source>
</evidence>
<proteinExistence type="predicted"/>
<gene>
    <name evidence="3" type="ORF">JR347_04795</name>
</gene>
<dbReference type="PANTHER" id="PTHR45947:SF3">
    <property type="entry name" value="SULFOQUINOVOSYL TRANSFERASE SQD2"/>
    <property type="match status" value="1"/>
</dbReference>
<evidence type="ECO:0000259" key="2">
    <source>
        <dbReference type="Pfam" id="PF13439"/>
    </source>
</evidence>
<evidence type="ECO:0000313" key="3">
    <source>
        <dbReference type="EMBL" id="QSE98398.1"/>
    </source>
</evidence>
<dbReference type="InterPro" id="IPR050194">
    <property type="entry name" value="Glycosyltransferase_grp1"/>
</dbReference>
<feature type="domain" description="Glycosyl transferase family 1" evidence="1">
    <location>
        <begin position="185"/>
        <end position="333"/>
    </location>
</feature>
<dbReference type="SUPFAM" id="SSF53756">
    <property type="entry name" value="UDP-Glycosyltransferase/glycogen phosphorylase"/>
    <property type="match status" value="1"/>
</dbReference>
<feature type="domain" description="Glycosyltransferase subfamily 4-like N-terminal" evidence="2">
    <location>
        <begin position="13"/>
        <end position="177"/>
    </location>
</feature>
<dbReference type="InterPro" id="IPR028098">
    <property type="entry name" value="Glyco_trans_4-like_N"/>
</dbReference>
<accession>A0A974WH27</accession>
<dbReference type="KEGG" id="fuv:JR347_04795"/>